<feature type="transmembrane region" description="Helical" evidence="6">
    <location>
        <begin position="250"/>
        <end position="268"/>
    </location>
</feature>
<evidence type="ECO:0000256" key="1">
    <source>
        <dbReference type="ARBA" id="ARBA00004651"/>
    </source>
</evidence>
<keyword evidence="5 6" id="KW-0472">Membrane</keyword>
<keyword evidence="4 6" id="KW-1133">Transmembrane helix</keyword>
<feature type="domain" description="Major facilitator superfamily (MFS) profile" evidence="7">
    <location>
        <begin position="1"/>
        <end position="400"/>
    </location>
</feature>
<feature type="transmembrane region" description="Helical" evidence="6">
    <location>
        <begin position="52"/>
        <end position="73"/>
    </location>
</feature>
<organism evidence="8 9">
    <name type="scientific">Nocardioides luteus</name>
    <dbReference type="NCBI Taxonomy" id="1844"/>
    <lineage>
        <taxon>Bacteria</taxon>
        <taxon>Bacillati</taxon>
        <taxon>Actinomycetota</taxon>
        <taxon>Actinomycetes</taxon>
        <taxon>Propionibacteriales</taxon>
        <taxon>Nocardioidaceae</taxon>
        <taxon>Nocardioides</taxon>
    </lineage>
</organism>
<dbReference type="Gene3D" id="1.20.1250.20">
    <property type="entry name" value="MFS general substrate transporter like domains"/>
    <property type="match status" value="2"/>
</dbReference>
<feature type="transmembrane region" description="Helical" evidence="6">
    <location>
        <begin position="212"/>
        <end position="230"/>
    </location>
</feature>
<dbReference type="InterPro" id="IPR020846">
    <property type="entry name" value="MFS_dom"/>
</dbReference>
<feature type="transmembrane region" description="Helical" evidence="6">
    <location>
        <begin position="308"/>
        <end position="330"/>
    </location>
</feature>
<dbReference type="SUPFAM" id="SSF103473">
    <property type="entry name" value="MFS general substrate transporter"/>
    <property type="match status" value="1"/>
</dbReference>
<gene>
    <name evidence="8" type="ORF">GCM10017579_01800</name>
</gene>
<keyword evidence="9" id="KW-1185">Reference proteome</keyword>
<evidence type="ECO:0000256" key="6">
    <source>
        <dbReference type="SAM" id="Phobius"/>
    </source>
</evidence>
<feature type="transmembrane region" description="Helical" evidence="6">
    <location>
        <begin position="280"/>
        <end position="302"/>
    </location>
</feature>
<evidence type="ECO:0000256" key="3">
    <source>
        <dbReference type="ARBA" id="ARBA00022692"/>
    </source>
</evidence>
<evidence type="ECO:0000259" key="7">
    <source>
        <dbReference type="PROSITE" id="PS50850"/>
    </source>
</evidence>
<dbReference type="Proteomes" id="UP001142292">
    <property type="component" value="Unassembled WGS sequence"/>
</dbReference>
<dbReference type="Pfam" id="PF07690">
    <property type="entry name" value="MFS_1"/>
    <property type="match status" value="1"/>
</dbReference>
<comment type="caution">
    <text evidence="8">The sequence shown here is derived from an EMBL/GenBank/DDBJ whole genome shotgun (WGS) entry which is preliminary data.</text>
</comment>
<reference evidence="8" key="1">
    <citation type="journal article" date="2014" name="Int. J. Syst. Evol. Microbiol.">
        <title>Complete genome of a new Firmicutes species belonging to the dominant human colonic microbiota ('Ruminococcus bicirculans') reveals two chromosomes and a selective capacity to utilize plant glucans.</title>
        <authorList>
            <consortium name="NISC Comparative Sequencing Program"/>
            <person name="Wegmann U."/>
            <person name="Louis P."/>
            <person name="Goesmann A."/>
            <person name="Henrissat B."/>
            <person name="Duncan S.H."/>
            <person name="Flint H.J."/>
        </authorList>
    </citation>
    <scope>NUCLEOTIDE SEQUENCE</scope>
    <source>
        <strain evidence="8">VKM Ac-1246</strain>
    </source>
</reference>
<proteinExistence type="predicted"/>
<protein>
    <recommendedName>
        <fullName evidence="7">Major facilitator superfamily (MFS) profile domain-containing protein</fullName>
    </recommendedName>
</protein>
<evidence type="ECO:0000313" key="8">
    <source>
        <dbReference type="EMBL" id="GLJ66144.1"/>
    </source>
</evidence>
<name>A0ABQ5SQD4_9ACTN</name>
<evidence type="ECO:0000256" key="2">
    <source>
        <dbReference type="ARBA" id="ARBA00022475"/>
    </source>
</evidence>
<dbReference type="PROSITE" id="PS50850">
    <property type="entry name" value="MFS"/>
    <property type="match status" value="1"/>
</dbReference>
<evidence type="ECO:0000313" key="9">
    <source>
        <dbReference type="Proteomes" id="UP001142292"/>
    </source>
</evidence>
<dbReference type="RefSeq" id="WP_189117077.1">
    <property type="nucleotide sequence ID" value="NZ_BMRK01000002.1"/>
</dbReference>
<evidence type="ECO:0000256" key="5">
    <source>
        <dbReference type="ARBA" id="ARBA00023136"/>
    </source>
</evidence>
<sequence>MKPSTIDVDSTRAGVTPALWLSLFVCMGVGPMFLYTLTAVSPLLIADLDLSAAQYGSISTVTFGAAAVSAVLLGGPSNRFRARTVMIAVSIGSMTGLAVMAVADSFTAVLVAGVLSGVAQALSNPATNRLVAGMPVRVRGALVGWKQSGVQAAQLVSGLAAPLVAAAAGWRWTAAIGLTVGVVGVVAAIATHPATGAGHASTTATTASTGSMTVGALTAYTFCIGFGLQATNAHLPLFAHVRLGLDLHTAGLIAGVVGLIGLLSRIWWGRRTGDGSRHASTLVALALMAAVGVTVVLTSAAVGSWLVWIGAAVFGAAALASNSVTMVALISSVPTASLGSATALLATGMYLGFGSGPLVFGLVLDLGAGFGTAWLIPIAAFAAAALIGVASTASRRPTNPERQTHAHP</sequence>
<dbReference type="PANTHER" id="PTHR43124:SF3">
    <property type="entry name" value="CHLORAMPHENICOL EFFLUX PUMP RV0191"/>
    <property type="match status" value="1"/>
</dbReference>
<feature type="transmembrane region" description="Helical" evidence="6">
    <location>
        <begin position="342"/>
        <end position="364"/>
    </location>
</feature>
<feature type="transmembrane region" description="Helical" evidence="6">
    <location>
        <begin position="172"/>
        <end position="191"/>
    </location>
</feature>
<keyword evidence="2" id="KW-1003">Cell membrane</keyword>
<feature type="transmembrane region" description="Helical" evidence="6">
    <location>
        <begin position="85"/>
        <end position="115"/>
    </location>
</feature>
<reference evidence="8" key="2">
    <citation type="submission" date="2023-01" db="EMBL/GenBank/DDBJ databases">
        <authorList>
            <person name="Sun Q."/>
            <person name="Evtushenko L."/>
        </authorList>
    </citation>
    <scope>NUCLEOTIDE SEQUENCE</scope>
    <source>
        <strain evidence="8">VKM Ac-1246</strain>
    </source>
</reference>
<feature type="transmembrane region" description="Helical" evidence="6">
    <location>
        <begin position="370"/>
        <end position="393"/>
    </location>
</feature>
<dbReference type="EMBL" id="BSEL01000001">
    <property type="protein sequence ID" value="GLJ66144.1"/>
    <property type="molecule type" value="Genomic_DNA"/>
</dbReference>
<comment type="subcellular location">
    <subcellularLocation>
        <location evidence="1">Cell membrane</location>
        <topology evidence="1">Multi-pass membrane protein</topology>
    </subcellularLocation>
</comment>
<dbReference type="InterPro" id="IPR011701">
    <property type="entry name" value="MFS"/>
</dbReference>
<accession>A0ABQ5SQD4</accession>
<dbReference type="InterPro" id="IPR050189">
    <property type="entry name" value="MFS_Efflux_Transporters"/>
</dbReference>
<dbReference type="InterPro" id="IPR036259">
    <property type="entry name" value="MFS_trans_sf"/>
</dbReference>
<evidence type="ECO:0000256" key="4">
    <source>
        <dbReference type="ARBA" id="ARBA00022989"/>
    </source>
</evidence>
<feature type="transmembrane region" description="Helical" evidence="6">
    <location>
        <begin position="20"/>
        <end position="46"/>
    </location>
</feature>
<keyword evidence="3 6" id="KW-0812">Transmembrane</keyword>
<dbReference type="PANTHER" id="PTHR43124">
    <property type="entry name" value="PURINE EFFLUX PUMP PBUE"/>
    <property type="match status" value="1"/>
</dbReference>